<name>A0A1H6LLL6_9BACT</name>
<dbReference type="CDD" id="cd00093">
    <property type="entry name" value="HTH_XRE"/>
    <property type="match status" value="1"/>
</dbReference>
<dbReference type="STRING" id="1679444.PYTT_1287"/>
<sequence length="93" mass="10515">MEQKRIGLNIIGENLRRIRKSKKWTQTALIAHCQIMGWQLSRESLAKVETGLRRVNDAEVCLFAKVLRCPIDALMEGADEFLLAVARHGPDVS</sequence>
<proteinExistence type="predicted"/>
<accession>A0A1H6LLL6</accession>
<dbReference type="SUPFAM" id="SSF47413">
    <property type="entry name" value="lambda repressor-like DNA-binding domains"/>
    <property type="match status" value="1"/>
</dbReference>
<organism evidence="2 3">
    <name type="scientific">Akkermansia glycaniphila</name>
    <dbReference type="NCBI Taxonomy" id="1679444"/>
    <lineage>
        <taxon>Bacteria</taxon>
        <taxon>Pseudomonadati</taxon>
        <taxon>Verrucomicrobiota</taxon>
        <taxon>Verrucomicrobiia</taxon>
        <taxon>Verrucomicrobiales</taxon>
        <taxon>Akkermansiaceae</taxon>
        <taxon>Akkermansia</taxon>
    </lineage>
</organism>
<dbReference type="AlphaFoldDB" id="A0A1H6LLL6"/>
<feature type="domain" description="HTH cro/C1-type" evidence="1">
    <location>
        <begin position="15"/>
        <end position="74"/>
    </location>
</feature>
<evidence type="ECO:0000259" key="1">
    <source>
        <dbReference type="PROSITE" id="PS50943"/>
    </source>
</evidence>
<dbReference type="Gene3D" id="1.10.260.40">
    <property type="entry name" value="lambda repressor-like DNA-binding domains"/>
    <property type="match status" value="1"/>
</dbReference>
<dbReference type="PROSITE" id="PS50943">
    <property type="entry name" value="HTH_CROC1"/>
    <property type="match status" value="1"/>
</dbReference>
<dbReference type="KEGG" id="agl:PYTT_1287"/>
<dbReference type="EMBL" id="LT629973">
    <property type="protein sequence ID" value="SEH86300.1"/>
    <property type="molecule type" value="Genomic_DNA"/>
</dbReference>
<evidence type="ECO:0000313" key="3">
    <source>
        <dbReference type="Proteomes" id="UP000176204"/>
    </source>
</evidence>
<reference evidence="3" key="1">
    <citation type="submission" date="2016-09" db="EMBL/GenBank/DDBJ databases">
        <authorList>
            <person name="Koehorst J."/>
        </authorList>
    </citation>
    <scope>NUCLEOTIDE SEQUENCE [LARGE SCALE GENOMIC DNA]</scope>
</reference>
<dbReference type="GO" id="GO:0003677">
    <property type="term" value="F:DNA binding"/>
    <property type="evidence" value="ECO:0007669"/>
    <property type="project" value="InterPro"/>
</dbReference>
<dbReference type="Pfam" id="PF13560">
    <property type="entry name" value="HTH_31"/>
    <property type="match status" value="1"/>
</dbReference>
<protein>
    <submittedName>
        <fullName evidence="2">Helix-turn-helix</fullName>
    </submittedName>
</protein>
<dbReference type="InterPro" id="IPR010982">
    <property type="entry name" value="Lambda_DNA-bd_dom_sf"/>
</dbReference>
<dbReference type="RefSeq" id="WP_083076685.1">
    <property type="nucleotide sequence ID" value="NZ_LIGX01000022.1"/>
</dbReference>
<dbReference type="Proteomes" id="UP000176204">
    <property type="component" value="Chromosome I"/>
</dbReference>
<evidence type="ECO:0000313" key="2">
    <source>
        <dbReference type="EMBL" id="SEH86300.1"/>
    </source>
</evidence>
<gene>
    <name evidence="2" type="ORF">PYTT_1287</name>
</gene>
<dbReference type="InterPro" id="IPR001387">
    <property type="entry name" value="Cro/C1-type_HTH"/>
</dbReference>
<dbReference type="OrthoDB" id="21915at2"/>
<keyword evidence="3" id="KW-1185">Reference proteome</keyword>